<evidence type="ECO:0000256" key="3">
    <source>
        <dbReference type="ARBA" id="ARBA00023002"/>
    </source>
</evidence>
<dbReference type="Proteomes" id="UP001595912">
    <property type="component" value="Unassembled WGS sequence"/>
</dbReference>
<feature type="domain" description="Luciferase-like" evidence="6">
    <location>
        <begin position="29"/>
        <end position="384"/>
    </location>
</feature>
<evidence type="ECO:0000256" key="2">
    <source>
        <dbReference type="ARBA" id="ARBA00022643"/>
    </source>
</evidence>
<dbReference type="PANTHER" id="PTHR30011">
    <property type="entry name" value="ALKANESULFONATE MONOOXYGENASE-RELATED"/>
    <property type="match status" value="1"/>
</dbReference>
<keyword evidence="1" id="KW-0285">Flavoprotein</keyword>
<keyword evidence="8" id="KW-1185">Reference proteome</keyword>
<protein>
    <submittedName>
        <fullName evidence="7">LLM class flavin-dependent oxidoreductase</fullName>
        <ecNumber evidence="7">1.-.-.-</ecNumber>
    </submittedName>
</protein>
<dbReference type="InterPro" id="IPR036661">
    <property type="entry name" value="Luciferase-like_sf"/>
</dbReference>
<keyword evidence="4" id="KW-0503">Monooxygenase</keyword>
<accession>A0ABV9VP98</accession>
<dbReference type="CDD" id="cd01095">
    <property type="entry name" value="Nitrilotriacetate_monoxgenase"/>
    <property type="match status" value="1"/>
</dbReference>
<evidence type="ECO:0000256" key="1">
    <source>
        <dbReference type="ARBA" id="ARBA00022630"/>
    </source>
</evidence>
<dbReference type="RefSeq" id="WP_380114453.1">
    <property type="nucleotide sequence ID" value="NZ_JBHSIU010000011.1"/>
</dbReference>
<dbReference type="InterPro" id="IPR051260">
    <property type="entry name" value="Diverse_substr_monoxygenases"/>
</dbReference>
<keyword evidence="2" id="KW-0288">FMN</keyword>
<organism evidence="7 8">
    <name type="scientific">Dactylosporangium cerinum</name>
    <dbReference type="NCBI Taxonomy" id="1434730"/>
    <lineage>
        <taxon>Bacteria</taxon>
        <taxon>Bacillati</taxon>
        <taxon>Actinomycetota</taxon>
        <taxon>Actinomycetes</taxon>
        <taxon>Micromonosporales</taxon>
        <taxon>Micromonosporaceae</taxon>
        <taxon>Dactylosporangium</taxon>
    </lineage>
</organism>
<evidence type="ECO:0000313" key="8">
    <source>
        <dbReference type="Proteomes" id="UP001595912"/>
    </source>
</evidence>
<sequence length="441" mass="47813">MTRRQLHLNGFLKGAGEYHAGWRVPGNPPDAGVNFPFLAEQVRRLEAATFDSVFLPDLLGVPDDPPEVTERVAWSNDTLEPTTVLAALSAVTSRIGLVATASTSYHQPYTVARVFASLDHLSKGRAGWNVVTSLNDAEARNFGLGTHLPHAVRYRRAEEFFDVVAGLWDSFDDDAVWADQTTGRFFDPAKLHWLHHHGEFFDVAGPLNIRRPPQGRPVIAQAGSSSPGRALAARIADVVFTRALPLIDAQAYYASVKDQAAGFGRDPDQVLVLPELATVVAPTRAEAEDRFAVVRDLLDPRVALADVAYWAGVDLGGLPLDAPLPPLPAGSNRSAGAQAEIYAQAERDSLTIGDLVRIVADGDGAIIGTPADVADHIEEHFTQGAADGFNVSFPWQPETLVDFTELVVPELRRRGLFRTAYTGATLREHLGLDRPPSHRPA</sequence>
<dbReference type="InterPro" id="IPR016215">
    <property type="entry name" value="NTA_MOA"/>
</dbReference>
<comment type="caution">
    <text evidence="7">The sequence shown here is derived from an EMBL/GenBank/DDBJ whole genome shotgun (WGS) entry which is preliminary data.</text>
</comment>
<dbReference type="NCBIfam" id="TIGR03860">
    <property type="entry name" value="FMN_nitrolo"/>
    <property type="match status" value="1"/>
</dbReference>
<gene>
    <name evidence="7" type="ORF">ACFPIJ_10180</name>
</gene>
<dbReference type="EC" id="1.-.-.-" evidence="7"/>
<dbReference type="EMBL" id="JBHSIU010000011">
    <property type="protein sequence ID" value="MFC4998200.1"/>
    <property type="molecule type" value="Genomic_DNA"/>
</dbReference>
<evidence type="ECO:0000256" key="4">
    <source>
        <dbReference type="ARBA" id="ARBA00023033"/>
    </source>
</evidence>
<dbReference type="GO" id="GO:0016491">
    <property type="term" value="F:oxidoreductase activity"/>
    <property type="evidence" value="ECO:0007669"/>
    <property type="project" value="UniProtKB-KW"/>
</dbReference>
<keyword evidence="3 7" id="KW-0560">Oxidoreductase</keyword>
<evidence type="ECO:0000313" key="7">
    <source>
        <dbReference type="EMBL" id="MFC4998200.1"/>
    </source>
</evidence>
<dbReference type="Gene3D" id="3.20.20.30">
    <property type="entry name" value="Luciferase-like domain"/>
    <property type="match status" value="1"/>
</dbReference>
<evidence type="ECO:0000256" key="5">
    <source>
        <dbReference type="ARBA" id="ARBA00033748"/>
    </source>
</evidence>
<proteinExistence type="inferred from homology"/>
<comment type="similarity">
    <text evidence="5">Belongs to the NtaA/SnaA/DszA monooxygenase family.</text>
</comment>
<reference evidence="8" key="1">
    <citation type="journal article" date="2019" name="Int. J. Syst. Evol. Microbiol.">
        <title>The Global Catalogue of Microorganisms (GCM) 10K type strain sequencing project: providing services to taxonomists for standard genome sequencing and annotation.</title>
        <authorList>
            <consortium name="The Broad Institute Genomics Platform"/>
            <consortium name="The Broad Institute Genome Sequencing Center for Infectious Disease"/>
            <person name="Wu L."/>
            <person name="Ma J."/>
        </authorList>
    </citation>
    <scope>NUCLEOTIDE SEQUENCE [LARGE SCALE GENOMIC DNA]</scope>
    <source>
        <strain evidence="8">CGMCC 4.7152</strain>
    </source>
</reference>
<dbReference type="InterPro" id="IPR011251">
    <property type="entry name" value="Luciferase-like_dom"/>
</dbReference>
<evidence type="ECO:0000259" key="6">
    <source>
        <dbReference type="Pfam" id="PF00296"/>
    </source>
</evidence>
<name>A0ABV9VP98_9ACTN</name>
<dbReference type="PIRSF" id="PIRSF000337">
    <property type="entry name" value="NTA_MOA"/>
    <property type="match status" value="1"/>
</dbReference>
<dbReference type="PANTHER" id="PTHR30011:SF16">
    <property type="entry name" value="C2H2 FINGER DOMAIN TRANSCRIPTION FACTOR (EUROFUNG)-RELATED"/>
    <property type="match status" value="1"/>
</dbReference>
<dbReference type="Pfam" id="PF00296">
    <property type="entry name" value="Bac_luciferase"/>
    <property type="match status" value="1"/>
</dbReference>
<dbReference type="SUPFAM" id="SSF51679">
    <property type="entry name" value="Bacterial luciferase-like"/>
    <property type="match status" value="1"/>
</dbReference>